<dbReference type="AlphaFoldDB" id="A0A151Y6S3"/>
<dbReference type="InterPro" id="IPR009057">
    <property type="entry name" value="Homeodomain-like_sf"/>
</dbReference>
<keyword evidence="7" id="KW-1185">Reference proteome</keyword>
<reference evidence="6 7" key="1">
    <citation type="submission" date="2016-03" db="EMBL/GenBank/DDBJ databases">
        <title>Acinetobacter genomospecies 28 strain ANC 4149.</title>
        <authorList>
            <person name="Radolfova-Krizova L."/>
            <person name="Nemec A."/>
        </authorList>
    </citation>
    <scope>NUCLEOTIDE SEQUENCE [LARGE SCALE GENOMIC DNA]</scope>
    <source>
        <strain evidence="6 7">ANC 4149</strain>
    </source>
</reference>
<dbReference type="Gene3D" id="1.10.357.10">
    <property type="entry name" value="Tetracycline Repressor, domain 2"/>
    <property type="match status" value="1"/>
</dbReference>
<dbReference type="Proteomes" id="UP000076276">
    <property type="component" value="Unassembled WGS sequence"/>
</dbReference>
<dbReference type="Pfam" id="PF00440">
    <property type="entry name" value="TetR_N"/>
    <property type="match status" value="1"/>
</dbReference>
<name>A0A151Y6S3_9GAMM</name>
<dbReference type="GO" id="GO:0003700">
    <property type="term" value="F:DNA-binding transcription factor activity"/>
    <property type="evidence" value="ECO:0007669"/>
    <property type="project" value="TreeGrafter"/>
</dbReference>
<dbReference type="OrthoDB" id="9796019at2"/>
<feature type="DNA-binding region" description="H-T-H motif" evidence="4">
    <location>
        <begin position="43"/>
        <end position="62"/>
    </location>
</feature>
<dbReference type="InterPro" id="IPR036271">
    <property type="entry name" value="Tet_transcr_reg_TetR-rel_C_sf"/>
</dbReference>
<evidence type="ECO:0000256" key="4">
    <source>
        <dbReference type="PROSITE-ProRule" id="PRU00335"/>
    </source>
</evidence>
<evidence type="ECO:0000256" key="1">
    <source>
        <dbReference type="ARBA" id="ARBA00023015"/>
    </source>
</evidence>
<feature type="domain" description="HTH tetR-type" evidence="5">
    <location>
        <begin position="20"/>
        <end position="80"/>
    </location>
</feature>
<accession>A0A151Y6S3</accession>
<keyword evidence="2 4" id="KW-0238">DNA-binding</keyword>
<evidence type="ECO:0000256" key="2">
    <source>
        <dbReference type="ARBA" id="ARBA00023125"/>
    </source>
</evidence>
<dbReference type="GO" id="GO:0000976">
    <property type="term" value="F:transcription cis-regulatory region binding"/>
    <property type="evidence" value="ECO:0007669"/>
    <property type="project" value="TreeGrafter"/>
</dbReference>
<dbReference type="SUPFAM" id="SSF48498">
    <property type="entry name" value="Tetracyclin repressor-like, C-terminal domain"/>
    <property type="match status" value="1"/>
</dbReference>
<keyword evidence="3" id="KW-0804">Transcription</keyword>
<sequence>MSTAPHSLEVSDLNETGKVSRRRQCILRAVNDALAESDYSRLTIEDIAARAGVGKSTIYRWWKHKSDLVFEAFKENTASVFDLDFDQTLEFNLNQQLSKLSNALNHHVGRALLVVMAEHREAAGEFFKQYLLPRREQTYKLIALAIERGEIKADYPFEFMLDMLYGPIHYQIIFFNRMPDQRYIQQLVHTALQPILVTPQLAENDHA</sequence>
<proteinExistence type="predicted"/>
<evidence type="ECO:0000256" key="3">
    <source>
        <dbReference type="ARBA" id="ARBA00023163"/>
    </source>
</evidence>
<dbReference type="PANTHER" id="PTHR30055:SF148">
    <property type="entry name" value="TETR-FAMILY TRANSCRIPTIONAL REGULATOR"/>
    <property type="match status" value="1"/>
</dbReference>
<dbReference type="InterPro" id="IPR050109">
    <property type="entry name" value="HTH-type_TetR-like_transc_reg"/>
</dbReference>
<dbReference type="Pfam" id="PF16859">
    <property type="entry name" value="TetR_C_11"/>
    <property type="match status" value="1"/>
</dbReference>
<evidence type="ECO:0000259" key="5">
    <source>
        <dbReference type="PROSITE" id="PS50977"/>
    </source>
</evidence>
<gene>
    <name evidence="6" type="ORF">AZH43_00885</name>
</gene>
<dbReference type="InterPro" id="IPR011075">
    <property type="entry name" value="TetR_C"/>
</dbReference>
<dbReference type="EMBL" id="LUAW01000001">
    <property type="protein sequence ID" value="KYQ73700.1"/>
    <property type="molecule type" value="Genomic_DNA"/>
</dbReference>
<organism evidence="6 7">
    <name type="scientific">Acinetobacter pragensis</name>
    <dbReference type="NCBI Taxonomy" id="1806892"/>
    <lineage>
        <taxon>Bacteria</taxon>
        <taxon>Pseudomonadati</taxon>
        <taxon>Pseudomonadota</taxon>
        <taxon>Gammaproteobacteria</taxon>
        <taxon>Moraxellales</taxon>
        <taxon>Moraxellaceae</taxon>
        <taxon>Acinetobacter</taxon>
    </lineage>
</organism>
<dbReference type="InterPro" id="IPR001647">
    <property type="entry name" value="HTH_TetR"/>
</dbReference>
<comment type="caution">
    <text evidence="6">The sequence shown here is derived from an EMBL/GenBank/DDBJ whole genome shotgun (WGS) entry which is preliminary data.</text>
</comment>
<evidence type="ECO:0000313" key="7">
    <source>
        <dbReference type="Proteomes" id="UP000076276"/>
    </source>
</evidence>
<protein>
    <submittedName>
        <fullName evidence="6">AcrR family transcriptional regulator</fullName>
    </submittedName>
</protein>
<dbReference type="STRING" id="1806892.AZH43_00885"/>
<dbReference type="Gene3D" id="1.10.10.60">
    <property type="entry name" value="Homeodomain-like"/>
    <property type="match status" value="1"/>
</dbReference>
<keyword evidence="1" id="KW-0805">Transcription regulation</keyword>
<dbReference type="PANTHER" id="PTHR30055">
    <property type="entry name" value="HTH-TYPE TRANSCRIPTIONAL REGULATOR RUTR"/>
    <property type="match status" value="1"/>
</dbReference>
<dbReference type="PROSITE" id="PS50977">
    <property type="entry name" value="HTH_TETR_2"/>
    <property type="match status" value="1"/>
</dbReference>
<dbReference type="SUPFAM" id="SSF46689">
    <property type="entry name" value="Homeodomain-like"/>
    <property type="match status" value="1"/>
</dbReference>
<dbReference type="PRINTS" id="PR00455">
    <property type="entry name" value="HTHTETR"/>
</dbReference>
<dbReference type="RefSeq" id="WP_067665420.1">
    <property type="nucleotide sequence ID" value="NZ_CBCSIK010000001.1"/>
</dbReference>
<evidence type="ECO:0000313" key="6">
    <source>
        <dbReference type="EMBL" id="KYQ73700.1"/>
    </source>
</evidence>